<reference evidence="3 4" key="1">
    <citation type="submission" date="2024-07" db="EMBL/GenBank/DDBJ databases">
        <title>The genome sequence of type strain Sediminicola arcticus GDMCC 1.2805.</title>
        <authorList>
            <person name="Liu Y."/>
        </authorList>
    </citation>
    <scope>NUCLEOTIDE SEQUENCE [LARGE SCALE GENOMIC DNA]</scope>
    <source>
        <strain evidence="3 4">GDMCC 1.2805</strain>
    </source>
</reference>
<feature type="transmembrane region" description="Helical" evidence="1">
    <location>
        <begin position="160"/>
        <end position="180"/>
    </location>
</feature>
<dbReference type="GO" id="GO:0016787">
    <property type="term" value="F:hydrolase activity"/>
    <property type="evidence" value="ECO:0007669"/>
    <property type="project" value="UniProtKB-KW"/>
</dbReference>
<name>A0ABV2SUR8_9FLAO</name>
<feature type="transmembrane region" description="Helical" evidence="1">
    <location>
        <begin position="129"/>
        <end position="148"/>
    </location>
</feature>
<protein>
    <submittedName>
        <fullName evidence="3">CPBP family intramembrane glutamic endopeptidase</fullName>
        <ecNumber evidence="3">3.4.-.-</ecNumber>
    </submittedName>
</protein>
<evidence type="ECO:0000313" key="3">
    <source>
        <dbReference type="EMBL" id="MET6990485.1"/>
    </source>
</evidence>
<dbReference type="Pfam" id="PF02517">
    <property type="entry name" value="Rce1-like"/>
    <property type="match status" value="1"/>
</dbReference>
<feature type="domain" description="CAAX prenyl protease 2/Lysostaphin resistance protein A-like" evidence="2">
    <location>
        <begin position="72"/>
        <end position="169"/>
    </location>
</feature>
<keyword evidence="3" id="KW-0378">Hydrolase</keyword>
<accession>A0ABV2SUR8</accession>
<feature type="transmembrane region" description="Helical" evidence="1">
    <location>
        <begin position="103"/>
        <end position="123"/>
    </location>
</feature>
<dbReference type="EC" id="3.4.-.-" evidence="3"/>
<feature type="transmembrane region" description="Helical" evidence="1">
    <location>
        <begin position="70"/>
        <end position="91"/>
    </location>
</feature>
<dbReference type="Proteomes" id="UP001549799">
    <property type="component" value="Unassembled WGS sequence"/>
</dbReference>
<keyword evidence="4" id="KW-1185">Reference proteome</keyword>
<comment type="caution">
    <text evidence="3">The sequence shown here is derived from an EMBL/GenBank/DDBJ whole genome shotgun (WGS) entry which is preliminary data.</text>
</comment>
<dbReference type="InterPro" id="IPR003675">
    <property type="entry name" value="Rce1/LyrA-like_dom"/>
</dbReference>
<sequence>MLKNVWKYVKSPTYREYKEGSLTYKKTIFFSLLKWNLFLGLSIVFFNSTLVKLFGLEMGNHAVSELFSKYSVWSIFFLACVLAPFLEELLFRGPLLFFKKSPYFKYAYYLSVLLFGIVHVFNFEGGRQIYYLTPLLIAPQLIAGFFLGYIRVKFGLKWSILLHAAFNTVLIGPMLLMKFFNLPLE</sequence>
<keyword evidence="1" id="KW-1133">Transmembrane helix</keyword>
<proteinExistence type="predicted"/>
<organism evidence="3 4">
    <name type="scientific">Sediminicola arcticus</name>
    <dbReference type="NCBI Taxonomy" id="1574308"/>
    <lineage>
        <taxon>Bacteria</taxon>
        <taxon>Pseudomonadati</taxon>
        <taxon>Bacteroidota</taxon>
        <taxon>Flavobacteriia</taxon>
        <taxon>Flavobacteriales</taxon>
        <taxon>Flavobacteriaceae</taxon>
        <taxon>Sediminicola</taxon>
    </lineage>
</organism>
<evidence type="ECO:0000313" key="4">
    <source>
        <dbReference type="Proteomes" id="UP001549799"/>
    </source>
</evidence>
<evidence type="ECO:0000256" key="1">
    <source>
        <dbReference type="SAM" id="Phobius"/>
    </source>
</evidence>
<keyword evidence="1" id="KW-0472">Membrane</keyword>
<feature type="transmembrane region" description="Helical" evidence="1">
    <location>
        <begin position="28"/>
        <end position="50"/>
    </location>
</feature>
<dbReference type="RefSeq" id="WP_354614884.1">
    <property type="nucleotide sequence ID" value="NZ_JBEXAE010000003.1"/>
</dbReference>
<keyword evidence="1" id="KW-0812">Transmembrane</keyword>
<gene>
    <name evidence="3" type="ORF">ABXZ36_07475</name>
</gene>
<evidence type="ECO:0000259" key="2">
    <source>
        <dbReference type="Pfam" id="PF02517"/>
    </source>
</evidence>
<dbReference type="EMBL" id="JBEXAE010000003">
    <property type="protein sequence ID" value="MET6990485.1"/>
    <property type="molecule type" value="Genomic_DNA"/>
</dbReference>